<dbReference type="SMART" id="SM00487">
    <property type="entry name" value="DEXDc"/>
    <property type="match status" value="1"/>
</dbReference>
<dbReference type="CDD" id="cd18793">
    <property type="entry name" value="SF2_C_SNF"/>
    <property type="match status" value="1"/>
</dbReference>
<dbReference type="AlphaFoldDB" id="E4RUH0"/>
<keyword evidence="1" id="KW-0378">Hydrolase</keyword>
<dbReference type="PANTHER" id="PTHR10799">
    <property type="entry name" value="SNF2/RAD54 HELICASE FAMILY"/>
    <property type="match status" value="1"/>
</dbReference>
<dbReference type="Proteomes" id="UP000007435">
    <property type="component" value="Chromosome"/>
</dbReference>
<name>E4RUH0_LEAB4</name>
<dbReference type="PROSITE" id="PS51192">
    <property type="entry name" value="HELICASE_ATP_BIND_1"/>
    <property type="match status" value="1"/>
</dbReference>
<gene>
    <name evidence="4" type="ordered locus">Lbys_2166</name>
</gene>
<dbReference type="KEGG" id="lby:Lbys_2166"/>
<evidence type="ECO:0000259" key="3">
    <source>
        <dbReference type="PROSITE" id="PS51194"/>
    </source>
</evidence>
<evidence type="ECO:0000313" key="5">
    <source>
        <dbReference type="Proteomes" id="UP000007435"/>
    </source>
</evidence>
<accession>E4RUH0</accession>
<dbReference type="eggNOG" id="COG0553">
    <property type="taxonomic scope" value="Bacteria"/>
</dbReference>
<feature type="domain" description="Helicase C-terminal" evidence="3">
    <location>
        <begin position="800"/>
        <end position="949"/>
    </location>
</feature>
<dbReference type="InterPro" id="IPR001650">
    <property type="entry name" value="Helicase_C-like"/>
</dbReference>
<evidence type="ECO:0000256" key="1">
    <source>
        <dbReference type="ARBA" id="ARBA00022801"/>
    </source>
</evidence>
<dbReference type="InterPro" id="IPR038718">
    <property type="entry name" value="SNF2-like_sf"/>
</dbReference>
<dbReference type="SUPFAM" id="SSF52540">
    <property type="entry name" value="P-loop containing nucleoside triphosphate hydrolases"/>
    <property type="match status" value="2"/>
</dbReference>
<dbReference type="Pfam" id="PF00176">
    <property type="entry name" value="SNF2-rel_dom"/>
    <property type="match status" value="1"/>
</dbReference>
<sequence>MIVSPTEPFKLVFSLYQHEFLGYLLEPFVVKLTLKGEYSLQSQNISGTNVKDFKSGLSKEQIRLVELTSRIQQDAIYRKFNTNRKLKRDEFFKKVYQTKDGGPVLKESINAYLENYRQEIYKNIKGQNFFIMGSDGIPTWKEIQMVEEPIRVYFHFKREATKTIYYPILKCGGEKVKFQFKNGLIVNDSPAVLLLDNLMYFFEDHVDGKKLRPFLNKSNIEIPMSIEDTYYRKFIVPLIANFNVYADGFEISYEKEEFTTRLLISEVKGQGKLFEEGEEESKDLLLELAFLYGNYEFKFDNFSDPAYVYLERTEDSWKFHKIKKNLQAERAVIHFLKDLGLDLRAGRVALPKSKALDWLNQNLKRLEEYPIEVQQHVGNASTYFLGYAHVDLKVTEKNDWFDIEAEVIFGEFRIPFKKFKYYILNNIREFQLPDGTTASIPDTWFSMYSELFENMDKDEPRLKKQFVGLVQLLHQDGILTAMMNRKLAALADFEEITDVPLPEHFNGELRPYQKAGYNWLNFLKDYGLGGCLADDMGLGKTVTTLAFLQKIKEENPGIPSLLVLPTSLIYNWQKEASRFTPELRVMVHYGTQRSKDSNAFQFYDLVICSYGILRSDIDFIKHFRFNYAILDESQSIKNASSANFKAVMELNTKNRLILTGTPLENSTLDLWSQMSFVNPGLLGSLNSFKRKYQNQIEKEKDESSLAQLSSKIKPFMLRRNKRQVAKDLPEKIESIVYSQMTEEQEKLYDETKSYLRNQIMQEAGKPGMLVLQGLSKLRQIANHPAMVLPHYSGGSGKGIDILSRIKEVVSEGSKTLIFSQFVKHLKFVAEGLRAEKIPYLYLDGSTKNRMELVNRFQNSAEELIFLISLKAGGVGLNLTAAENVFLLDPWWNPAIEAQAVDRAHRIGQTKTVFSYKFITQNTIEEKIVELQNTKRQLFDELILEEESFFKSLSTEDILQLID</sequence>
<dbReference type="Gene3D" id="3.40.50.300">
    <property type="entry name" value="P-loop containing nucleotide triphosphate hydrolases"/>
    <property type="match status" value="1"/>
</dbReference>
<organism evidence="4 5">
    <name type="scientific">Leadbetterella byssophila (strain DSM 17132 / JCM 16389 / KACC 11308 / NBRC 106382 / 4M15)</name>
    <dbReference type="NCBI Taxonomy" id="649349"/>
    <lineage>
        <taxon>Bacteria</taxon>
        <taxon>Pseudomonadati</taxon>
        <taxon>Bacteroidota</taxon>
        <taxon>Cytophagia</taxon>
        <taxon>Cytophagales</taxon>
        <taxon>Leadbetterellaceae</taxon>
        <taxon>Leadbetterella</taxon>
    </lineage>
</organism>
<evidence type="ECO:0000259" key="2">
    <source>
        <dbReference type="PROSITE" id="PS51192"/>
    </source>
</evidence>
<dbReference type="EMBL" id="CP002305">
    <property type="protein sequence ID" value="ADQ17861.1"/>
    <property type="molecule type" value="Genomic_DNA"/>
</dbReference>
<keyword evidence="5" id="KW-1185">Reference proteome</keyword>
<dbReference type="CDD" id="cd18012">
    <property type="entry name" value="DEXQc_arch_SWI2_SNF2"/>
    <property type="match status" value="1"/>
</dbReference>
<dbReference type="HOGENOM" id="CLU_000315_21_3_10"/>
<evidence type="ECO:0000313" key="4">
    <source>
        <dbReference type="EMBL" id="ADQ17861.1"/>
    </source>
</evidence>
<protein>
    <submittedName>
        <fullName evidence="4">SNF2-related protein</fullName>
    </submittedName>
</protein>
<dbReference type="Pfam" id="PF00271">
    <property type="entry name" value="Helicase_C"/>
    <property type="match status" value="1"/>
</dbReference>
<dbReference type="SMART" id="SM00490">
    <property type="entry name" value="HELICc"/>
    <property type="match status" value="1"/>
</dbReference>
<reference evidence="4 5" key="2">
    <citation type="journal article" date="2011" name="Stand. Genomic Sci.">
        <title>Complete genome sequence of Leadbetterella byssophila type strain (4M15).</title>
        <authorList>
            <person name="Abt B."/>
            <person name="Teshima H."/>
            <person name="Lucas S."/>
            <person name="Lapidus A."/>
            <person name="Del Rio T.G."/>
            <person name="Nolan M."/>
            <person name="Tice H."/>
            <person name="Cheng J.F."/>
            <person name="Pitluck S."/>
            <person name="Liolios K."/>
            <person name="Pagani I."/>
            <person name="Ivanova N."/>
            <person name="Mavromatis K."/>
            <person name="Pati A."/>
            <person name="Tapia R."/>
            <person name="Han C."/>
            <person name="Goodwin L."/>
            <person name="Chen A."/>
            <person name="Palaniappan K."/>
            <person name="Land M."/>
            <person name="Hauser L."/>
            <person name="Chang Y.J."/>
            <person name="Jeffries C.D."/>
            <person name="Rohde M."/>
            <person name="Goker M."/>
            <person name="Tindall B.J."/>
            <person name="Detter J.C."/>
            <person name="Woyke T."/>
            <person name="Bristow J."/>
            <person name="Eisen J.A."/>
            <person name="Markowitz V."/>
            <person name="Hugenholtz P."/>
            <person name="Klenk H.P."/>
            <person name="Kyrpides N.C."/>
        </authorList>
    </citation>
    <scope>NUCLEOTIDE SEQUENCE [LARGE SCALE GENOMIC DNA]</scope>
    <source>
        <strain evidence="5">DSM 17132 / JCM 16389 / KACC 11308 / NBRC 106382 / 4M15</strain>
    </source>
</reference>
<dbReference type="RefSeq" id="WP_013408907.1">
    <property type="nucleotide sequence ID" value="NC_014655.1"/>
</dbReference>
<dbReference type="InterPro" id="IPR027417">
    <property type="entry name" value="P-loop_NTPase"/>
</dbReference>
<dbReference type="InterPro" id="IPR000330">
    <property type="entry name" value="SNF2_N"/>
</dbReference>
<dbReference type="InterPro" id="IPR014001">
    <property type="entry name" value="Helicase_ATP-bd"/>
</dbReference>
<dbReference type="Gene3D" id="3.40.50.10810">
    <property type="entry name" value="Tandem AAA-ATPase domain"/>
    <property type="match status" value="1"/>
</dbReference>
<dbReference type="InterPro" id="IPR049730">
    <property type="entry name" value="SNF2/RAD54-like_C"/>
</dbReference>
<feature type="domain" description="Helicase ATP-binding" evidence="2">
    <location>
        <begin position="521"/>
        <end position="680"/>
    </location>
</feature>
<reference key="1">
    <citation type="submission" date="2010-11" db="EMBL/GenBank/DDBJ databases">
        <title>The complete genome of Leadbetterella byssophila DSM 17132.</title>
        <authorList>
            <consortium name="US DOE Joint Genome Institute (JGI-PGF)"/>
            <person name="Lucas S."/>
            <person name="Copeland A."/>
            <person name="Lapidus A."/>
            <person name="Glavina del Rio T."/>
            <person name="Dalin E."/>
            <person name="Tice H."/>
            <person name="Bruce D."/>
            <person name="Goodwin L."/>
            <person name="Pitluck S."/>
            <person name="Kyrpides N."/>
            <person name="Mavromatis K."/>
            <person name="Ivanova N."/>
            <person name="Teshima H."/>
            <person name="Brettin T."/>
            <person name="Detter J.C."/>
            <person name="Han C."/>
            <person name="Tapia R."/>
            <person name="Land M."/>
            <person name="Hauser L."/>
            <person name="Markowitz V."/>
            <person name="Cheng J.-F."/>
            <person name="Hugenholtz P."/>
            <person name="Woyke T."/>
            <person name="Wu D."/>
            <person name="Tindall B."/>
            <person name="Pomrenke H.G."/>
            <person name="Brambilla E."/>
            <person name="Klenk H.-P."/>
            <person name="Eisen J.A."/>
        </authorList>
    </citation>
    <scope>NUCLEOTIDE SEQUENCE [LARGE SCALE GENOMIC DNA]</scope>
    <source>
        <strain>DSM 17132</strain>
    </source>
</reference>
<dbReference type="GO" id="GO:0005524">
    <property type="term" value="F:ATP binding"/>
    <property type="evidence" value="ECO:0007669"/>
    <property type="project" value="InterPro"/>
</dbReference>
<dbReference type="STRING" id="649349.Lbys_2166"/>
<dbReference type="PROSITE" id="PS51194">
    <property type="entry name" value="HELICASE_CTER"/>
    <property type="match status" value="1"/>
</dbReference>
<dbReference type="GO" id="GO:0016787">
    <property type="term" value="F:hydrolase activity"/>
    <property type="evidence" value="ECO:0007669"/>
    <property type="project" value="UniProtKB-KW"/>
</dbReference>
<proteinExistence type="predicted"/>
<dbReference type="OrthoDB" id="9760715at2"/>